<keyword evidence="6 9" id="KW-0311">Gluconate utilization</keyword>
<evidence type="ECO:0000256" key="11">
    <source>
        <dbReference type="SAM" id="MobiDB-lite"/>
    </source>
</evidence>
<protein>
    <recommendedName>
        <fullName evidence="9 10">Phosphogluconate dehydratase</fullName>
        <ecNumber evidence="9 10">4.2.1.12</ecNumber>
    </recommendedName>
</protein>
<dbReference type="InterPro" id="IPR004786">
    <property type="entry name" value="6-phosphgluc_deHydtase"/>
</dbReference>
<keyword evidence="7 9" id="KW-0456">Lyase</keyword>
<keyword evidence="5 9" id="KW-0411">Iron-sulfur</keyword>
<evidence type="ECO:0000256" key="7">
    <source>
        <dbReference type="ARBA" id="ARBA00023239"/>
    </source>
</evidence>
<dbReference type="HOGENOM" id="CLU_014271_1_2_4"/>
<evidence type="ECO:0000256" key="9">
    <source>
        <dbReference type="HAMAP-Rule" id="MF_02094"/>
    </source>
</evidence>
<evidence type="ECO:0000256" key="10">
    <source>
        <dbReference type="NCBIfam" id="TIGR01196"/>
    </source>
</evidence>
<comment type="cofactor">
    <cofactor evidence="9">
        <name>[4Fe-4S] cluster</name>
        <dbReference type="ChEBI" id="CHEBI:49883"/>
    </cofactor>
    <text evidence="9">Binds 1 [4Fe-4S] cluster.</text>
</comment>
<evidence type="ECO:0000256" key="3">
    <source>
        <dbReference type="ARBA" id="ARBA00022723"/>
    </source>
</evidence>
<dbReference type="UniPathway" id="UPA00226"/>
<dbReference type="InterPro" id="IPR037237">
    <property type="entry name" value="IlvD/EDD_N"/>
</dbReference>
<dbReference type="GO" id="GO:0046872">
    <property type="term" value="F:metal ion binding"/>
    <property type="evidence" value="ECO:0007669"/>
    <property type="project" value="UniProtKB-KW"/>
</dbReference>
<feature type="domain" description="Dihydroxy-acid/6-phosphogluconate dehydratase N-terminal" evidence="12">
    <location>
        <begin position="98"/>
        <end position="410"/>
    </location>
</feature>
<proteinExistence type="inferred from homology"/>
<sequence>MPHTQYKKSETHKQIPNTPRSDRRPTVNTTPIHSKLAEITGRIIERSRPTREKYLAKIHSAKQMGRLERNQLGCSNLAHGYASMPKSIKIEMLQETVPNLGIITAYNDMVSAHQPFKDFPDQIKDEAQKNGATAQVAGGTPAMCDGITQGYAGMELSLFSRDVIAMSTAIGLSHQMFDGSLFMGVCDKIVPGLMIGALSFGHIPGIFVPAGPMSSGIGNKEKARTRQLFAEGKVGRDELLKSEMGSYHSPGTCTFYGTANSNQMMMEMMGVHLPAAAFVHPYTDLREALTRYAAGHLARGIKNGTIKPLGEMLTEKSFINALIGLMATGGSTNHTMHLVAMARAAGVILNWDDFDEISSIIPLLIRVYPNGKADVNHFTAAGGLPFVIRELLNAGLLHDDVDTIVGHGMRHYTKEPFLIDGKLEWREAPETSGNDDILRKADNPFSPDGGLRLMKGNIGRGVIKVSAVREGCRIIEAPAIVFNDQREVLAAFERGELERDFVCVVRYQGPRANGMPELHKLTPPLGILQDRGFKVALLTDGRMSGASGKVPASIHMTPEALMGGNIAKIRTGDLIRFDSVSGELNVLINETEWNAREVESIDLGANQQGCGRELFANFRSMTSSAETGAMSFGGEFA</sequence>
<dbReference type="InterPro" id="IPR042096">
    <property type="entry name" value="Dihydro-acid_dehy_C"/>
</dbReference>
<dbReference type="GO" id="GO:0051539">
    <property type="term" value="F:4 iron, 4 sulfur cluster binding"/>
    <property type="evidence" value="ECO:0007669"/>
    <property type="project" value="UniProtKB-UniRule"/>
</dbReference>
<dbReference type="GO" id="GO:0004456">
    <property type="term" value="F:phosphogluconate dehydratase activity"/>
    <property type="evidence" value="ECO:0007669"/>
    <property type="project" value="UniProtKB-UniRule"/>
</dbReference>
<dbReference type="EMBL" id="AL157959">
    <property type="protein sequence ID" value="CAM08750.1"/>
    <property type="molecule type" value="Genomic_DNA"/>
</dbReference>
<dbReference type="Gene3D" id="3.50.30.80">
    <property type="entry name" value="IlvD/EDD C-terminal domain-like"/>
    <property type="match status" value="1"/>
</dbReference>
<dbReference type="FunFam" id="3.50.30.80:FF:000001">
    <property type="entry name" value="Dihydroxy-acid dehydratase"/>
    <property type="match status" value="1"/>
</dbReference>
<feature type="region of interest" description="Disordered" evidence="11">
    <location>
        <begin position="1"/>
        <end position="31"/>
    </location>
</feature>
<evidence type="ECO:0000313" key="15">
    <source>
        <dbReference type="Proteomes" id="UP000000626"/>
    </source>
</evidence>
<dbReference type="Pfam" id="PF00920">
    <property type="entry name" value="ILVD_EDD_N"/>
    <property type="match status" value="1"/>
</dbReference>
<evidence type="ECO:0000256" key="6">
    <source>
        <dbReference type="ARBA" id="ARBA00023064"/>
    </source>
</evidence>
<evidence type="ECO:0000313" key="14">
    <source>
        <dbReference type="EMBL" id="CAM08750.1"/>
    </source>
</evidence>
<dbReference type="KEGG" id="nma:NMA1610"/>
<dbReference type="EnsemblBacteria" id="CAM08750">
    <property type="protein sequence ID" value="CAM08750"/>
    <property type="gene ID" value="NMA1610"/>
</dbReference>
<dbReference type="Proteomes" id="UP000000626">
    <property type="component" value="Chromosome"/>
</dbReference>
<dbReference type="InterPro" id="IPR000581">
    <property type="entry name" value="ILV_EDD_N"/>
</dbReference>
<accession>A0A0U1RJC8</accession>
<dbReference type="GO" id="GO:0005829">
    <property type="term" value="C:cytosol"/>
    <property type="evidence" value="ECO:0007669"/>
    <property type="project" value="TreeGrafter"/>
</dbReference>
<evidence type="ECO:0000256" key="8">
    <source>
        <dbReference type="ARBA" id="ARBA00023277"/>
    </source>
</evidence>
<dbReference type="GO" id="GO:0019521">
    <property type="term" value="P:D-gluconate metabolic process"/>
    <property type="evidence" value="ECO:0007669"/>
    <property type="project" value="UniProtKB-KW"/>
</dbReference>
<dbReference type="HAMAP" id="MF_02094">
    <property type="entry name" value="Edd"/>
    <property type="match status" value="1"/>
</dbReference>
<keyword evidence="3 9" id="KW-0479">Metal-binding</keyword>
<feature type="binding site" evidence="9">
    <location>
        <position position="253"/>
    </location>
    <ligand>
        <name>[4Fe-4S] cluster</name>
        <dbReference type="ChEBI" id="CHEBI:49883"/>
    </ligand>
</feature>
<gene>
    <name evidence="9" type="primary">edd</name>
    <name evidence="14" type="ordered locus">NMA1610</name>
</gene>
<dbReference type="PANTHER" id="PTHR43661">
    <property type="entry name" value="D-XYLONATE DEHYDRATASE"/>
    <property type="match status" value="1"/>
</dbReference>
<reference evidence="14 15" key="1">
    <citation type="journal article" date="2000" name="Nature">
        <title>Complete DNA sequence of a serogroup A strain of Neisseria meningitidis Z2491.</title>
        <authorList>
            <person name="Parkhill J."/>
            <person name="Achtman M."/>
            <person name="James K.D."/>
            <person name="Bentley S.D."/>
            <person name="Churcher C."/>
            <person name="Klee S.R."/>
            <person name="Morelli G."/>
            <person name="Basham D."/>
            <person name="Brown D."/>
            <person name="Chillingworth T."/>
            <person name="Davies R.M."/>
            <person name="Davis P."/>
            <person name="Devlin K."/>
            <person name="Feltwell T."/>
            <person name="Hamlin N."/>
            <person name="Holroyd S."/>
            <person name="Jagels K."/>
            <person name="Leather S."/>
            <person name="Moule S."/>
            <person name="Mungall K."/>
            <person name="Quail M.A."/>
            <person name="Rajandream M.A."/>
            <person name="Rutherford K.M."/>
            <person name="Simmonds M."/>
            <person name="Skelton J."/>
            <person name="Whitehead S."/>
            <person name="Spratt B.G."/>
            <person name="Barrell B.G."/>
        </authorList>
    </citation>
    <scope>NUCLEOTIDE SEQUENCE [LARGE SCALE GENOMIC DNA]</scope>
    <source>
        <strain evidence="15">DSM 15465 / Z2491</strain>
    </source>
</reference>
<evidence type="ECO:0000256" key="1">
    <source>
        <dbReference type="ARBA" id="ARBA00006486"/>
    </source>
</evidence>
<organism evidence="14 15">
    <name type="scientific">Neisseria meningitidis serogroup A / serotype 4A (strain DSM 15465 / Z2491)</name>
    <dbReference type="NCBI Taxonomy" id="122587"/>
    <lineage>
        <taxon>Bacteria</taxon>
        <taxon>Pseudomonadati</taxon>
        <taxon>Pseudomonadota</taxon>
        <taxon>Betaproteobacteria</taxon>
        <taxon>Neisseriales</taxon>
        <taxon>Neisseriaceae</taxon>
        <taxon>Neisseria</taxon>
    </lineage>
</organism>
<keyword evidence="8 9" id="KW-0119">Carbohydrate metabolism</keyword>
<comment type="function">
    <text evidence="9">Catalyzes the dehydration of 6-phospho-D-gluconate to 2-dehydro-3-deoxy-6-phospho-D-gluconate.</text>
</comment>
<dbReference type="PROSITE" id="PS00886">
    <property type="entry name" value="ILVD_EDD_1"/>
    <property type="match status" value="1"/>
</dbReference>
<name>A0A0U1RJC8_NEIMA</name>
<dbReference type="EC" id="4.2.1.12" evidence="9 10"/>
<evidence type="ECO:0000256" key="4">
    <source>
        <dbReference type="ARBA" id="ARBA00023004"/>
    </source>
</evidence>
<dbReference type="InterPro" id="IPR020558">
    <property type="entry name" value="DiOHA_6PGluconate_deHydtase_CS"/>
</dbReference>
<dbReference type="SUPFAM" id="SSF143975">
    <property type="entry name" value="IlvD/EDD N-terminal domain-like"/>
    <property type="match status" value="1"/>
</dbReference>
<evidence type="ECO:0000256" key="2">
    <source>
        <dbReference type="ARBA" id="ARBA00022485"/>
    </source>
</evidence>
<comment type="pathway">
    <text evidence="9">Carbohydrate metabolism; Entner-Doudoroff pathway.</text>
</comment>
<dbReference type="SUPFAM" id="SSF52016">
    <property type="entry name" value="LeuD/IlvD-like"/>
    <property type="match status" value="1"/>
</dbReference>
<dbReference type="Pfam" id="PF24877">
    <property type="entry name" value="ILV_EDD_C"/>
    <property type="match status" value="1"/>
</dbReference>
<feature type="binding site" evidence="9">
    <location>
        <position position="186"/>
    </location>
    <ligand>
        <name>[4Fe-4S] cluster</name>
        <dbReference type="ChEBI" id="CHEBI:49883"/>
    </ligand>
</feature>
<evidence type="ECO:0000259" key="12">
    <source>
        <dbReference type="Pfam" id="PF00920"/>
    </source>
</evidence>
<dbReference type="GO" id="GO:0009255">
    <property type="term" value="P:Entner-Doudoroff pathway through 6-phosphogluconate"/>
    <property type="evidence" value="ECO:0007669"/>
    <property type="project" value="UniProtKB-UniRule"/>
</dbReference>
<dbReference type="PROSITE" id="PS00887">
    <property type="entry name" value="ILVD_EDD_2"/>
    <property type="match status" value="1"/>
</dbReference>
<comment type="similarity">
    <text evidence="1 9">Belongs to the IlvD/Edd family.</text>
</comment>
<keyword evidence="2 9" id="KW-0004">4Fe-4S</keyword>
<dbReference type="InterPro" id="IPR056740">
    <property type="entry name" value="ILV_EDD_C"/>
</dbReference>
<dbReference type="PANTHER" id="PTHR43661:SF1">
    <property type="entry name" value="PHOSPHOGLUCONATE DEHYDRATASE"/>
    <property type="match status" value="1"/>
</dbReference>
<keyword evidence="4 9" id="KW-0408">Iron</keyword>
<feature type="domain" description="Dihydroxy-acid/6-phosphogluconate dehydratase C-terminal" evidence="13">
    <location>
        <begin position="436"/>
        <end position="629"/>
    </location>
</feature>
<comment type="catalytic activity">
    <reaction evidence="9">
        <text>6-phospho-D-gluconate = 2-dehydro-3-deoxy-6-phospho-D-gluconate + H2O</text>
        <dbReference type="Rhea" id="RHEA:17277"/>
        <dbReference type="ChEBI" id="CHEBI:15377"/>
        <dbReference type="ChEBI" id="CHEBI:57569"/>
        <dbReference type="ChEBI" id="CHEBI:58759"/>
        <dbReference type="EC" id="4.2.1.12"/>
    </reaction>
</comment>
<evidence type="ECO:0000256" key="5">
    <source>
        <dbReference type="ARBA" id="ARBA00023014"/>
    </source>
</evidence>
<dbReference type="NCBIfam" id="TIGR01196">
    <property type="entry name" value="edd"/>
    <property type="match status" value="1"/>
</dbReference>
<dbReference type="AlphaFoldDB" id="A0A0U1RJC8"/>
<evidence type="ECO:0000259" key="13">
    <source>
        <dbReference type="Pfam" id="PF24877"/>
    </source>
</evidence>